<dbReference type="AlphaFoldDB" id="A0A1V9YSA9"/>
<reference evidence="1 2" key="1">
    <citation type="journal article" date="2014" name="Genome Biol. Evol.">
        <title>The secreted proteins of Achlya hypogyna and Thraustotheca clavata identify the ancestral oomycete secretome and reveal gene acquisitions by horizontal gene transfer.</title>
        <authorList>
            <person name="Misner I."/>
            <person name="Blouin N."/>
            <person name="Leonard G."/>
            <person name="Richards T.A."/>
            <person name="Lane C.E."/>
        </authorList>
    </citation>
    <scope>NUCLEOTIDE SEQUENCE [LARGE SCALE GENOMIC DNA]</scope>
    <source>
        <strain evidence="1 2">ATCC 34112</strain>
    </source>
</reference>
<keyword evidence="2" id="KW-1185">Reference proteome</keyword>
<gene>
    <name evidence="1" type="ORF">THRCLA_22827</name>
</gene>
<dbReference type="Proteomes" id="UP000243217">
    <property type="component" value="Unassembled WGS sequence"/>
</dbReference>
<comment type="caution">
    <text evidence="1">The sequence shown here is derived from an EMBL/GenBank/DDBJ whole genome shotgun (WGS) entry which is preliminary data.</text>
</comment>
<organism evidence="1 2">
    <name type="scientific">Thraustotheca clavata</name>
    <dbReference type="NCBI Taxonomy" id="74557"/>
    <lineage>
        <taxon>Eukaryota</taxon>
        <taxon>Sar</taxon>
        <taxon>Stramenopiles</taxon>
        <taxon>Oomycota</taxon>
        <taxon>Saprolegniomycetes</taxon>
        <taxon>Saprolegniales</taxon>
        <taxon>Achlyaceae</taxon>
        <taxon>Thraustotheca</taxon>
    </lineage>
</organism>
<sequence>MLYVKEMPACLLYKEEGDGATIKVENTFAMLDSLIEMIRNEQTTTTIRVDNRFDDRLEDYTTRTVQTHYLTTLTDICHPQYQPRPCFCELPWFNFESLGYNGVSIVSSHIASRMNNTLTILNQTNQRLDIAVIEATMHKH</sequence>
<proteinExistence type="predicted"/>
<evidence type="ECO:0000313" key="1">
    <source>
        <dbReference type="EMBL" id="OQR88632.1"/>
    </source>
</evidence>
<protein>
    <submittedName>
        <fullName evidence="1">Uncharacterized protein</fullName>
    </submittedName>
</protein>
<accession>A0A1V9YSA9</accession>
<evidence type="ECO:0000313" key="2">
    <source>
        <dbReference type="Proteomes" id="UP000243217"/>
    </source>
</evidence>
<name>A0A1V9YSA9_9STRA</name>
<dbReference type="EMBL" id="JNBS01003089">
    <property type="protein sequence ID" value="OQR88632.1"/>
    <property type="molecule type" value="Genomic_DNA"/>
</dbReference>